<feature type="transmembrane region" description="Helical" evidence="1">
    <location>
        <begin position="121"/>
        <end position="139"/>
    </location>
</feature>
<keyword evidence="1" id="KW-0472">Membrane</keyword>
<sequence>MYRRWLLLAYAFVLSVLVLGPALRPGYALTYDMVFTPHESLLPWTLGAGSALPRSVPQDAVVAILNIILPGWVLQKIALLAALVLAGFGAARCVRGPGAWVAVTLAIWNPFVAERLVQGHWSLLIAYACLPWIVCAASARRWPVVVVWCALAALTPTGGLLAAVIAIPAVLLQPGRRLFKAVWSLAIFATNLPWLVPALMHIGSESGGTDVFGLRAEGPWGSVLTAVGLGGIWNGEAVLPSRALWIAPIVGVAVCTLAAFGWSAFFRRFGRVAGIWLTVSVLGFGLALLSAIAPTLFVAITEIPGGGLVRDAQKLLAPLAILVAVLAGIGIGRVAEKVADRAVAPSLIVLTVVIPIATMPDLAFGASGRVSSVAYPSDFETVREQVGAGVGDAISLPWAAFRNFDWNGHRTVLDPMPRFLARSVVADDTLLVGRDGIIQPVGGDDSRAALVGSRLAAGEALTAFGPEMGIEYAVLAHNVAGPDSQAALRGAQVVWEGEELSLYWLGEPTATSSGSDLGLIVVVDILVALVVLASAVLVYFPRKRRFGC</sequence>
<proteinExistence type="predicted"/>
<feature type="transmembrane region" description="Helical" evidence="1">
    <location>
        <begin position="517"/>
        <end position="540"/>
    </location>
</feature>
<accession>A0A6J7FUR4</accession>
<feature type="transmembrane region" description="Helical" evidence="1">
    <location>
        <begin position="273"/>
        <end position="300"/>
    </location>
</feature>
<gene>
    <name evidence="2" type="ORF">UFOPK3610_00015</name>
</gene>
<feature type="transmembrane region" description="Helical" evidence="1">
    <location>
        <begin position="315"/>
        <end position="335"/>
    </location>
</feature>
<reference evidence="2" key="1">
    <citation type="submission" date="2020-05" db="EMBL/GenBank/DDBJ databases">
        <authorList>
            <person name="Chiriac C."/>
            <person name="Salcher M."/>
            <person name="Ghai R."/>
            <person name="Kavagutti S V."/>
        </authorList>
    </citation>
    <scope>NUCLEOTIDE SEQUENCE</scope>
</reference>
<name>A0A6J7FUR4_9ZZZZ</name>
<feature type="transmembrane region" description="Helical" evidence="1">
    <location>
        <begin position="347"/>
        <end position="366"/>
    </location>
</feature>
<dbReference type="EMBL" id="CAFBMR010000001">
    <property type="protein sequence ID" value="CAB4899096.1"/>
    <property type="molecule type" value="Genomic_DNA"/>
</dbReference>
<evidence type="ECO:0000256" key="1">
    <source>
        <dbReference type="SAM" id="Phobius"/>
    </source>
</evidence>
<evidence type="ECO:0000313" key="2">
    <source>
        <dbReference type="EMBL" id="CAB4899096.1"/>
    </source>
</evidence>
<keyword evidence="1" id="KW-0812">Transmembrane</keyword>
<organism evidence="2">
    <name type="scientific">freshwater metagenome</name>
    <dbReference type="NCBI Taxonomy" id="449393"/>
    <lineage>
        <taxon>unclassified sequences</taxon>
        <taxon>metagenomes</taxon>
        <taxon>ecological metagenomes</taxon>
    </lineage>
</organism>
<dbReference type="AlphaFoldDB" id="A0A6J7FUR4"/>
<keyword evidence="1" id="KW-1133">Transmembrane helix</keyword>
<feature type="transmembrane region" description="Helical" evidence="1">
    <location>
        <begin position="60"/>
        <end position="85"/>
    </location>
</feature>
<feature type="transmembrane region" description="Helical" evidence="1">
    <location>
        <begin position="178"/>
        <end position="196"/>
    </location>
</feature>
<feature type="transmembrane region" description="Helical" evidence="1">
    <location>
        <begin position="145"/>
        <end position="171"/>
    </location>
</feature>
<protein>
    <submittedName>
        <fullName evidence="2">Unannotated protein</fullName>
    </submittedName>
</protein>
<feature type="transmembrane region" description="Helical" evidence="1">
    <location>
        <begin position="243"/>
        <end position="266"/>
    </location>
</feature>